<gene>
    <name evidence="1" type="ORF">CEXT_38361</name>
</gene>
<evidence type="ECO:0000313" key="1">
    <source>
        <dbReference type="EMBL" id="GIX87234.1"/>
    </source>
</evidence>
<comment type="caution">
    <text evidence="1">The sequence shown here is derived from an EMBL/GenBank/DDBJ whole genome shotgun (WGS) entry which is preliminary data.</text>
</comment>
<name>A0AAV4NR27_CAEEX</name>
<protein>
    <submittedName>
        <fullName evidence="1">Uncharacterized protein</fullName>
    </submittedName>
</protein>
<dbReference type="AlphaFoldDB" id="A0AAV4NR27"/>
<dbReference type="Proteomes" id="UP001054945">
    <property type="component" value="Unassembled WGS sequence"/>
</dbReference>
<proteinExistence type="predicted"/>
<keyword evidence="2" id="KW-1185">Reference proteome</keyword>
<organism evidence="1 2">
    <name type="scientific">Caerostris extrusa</name>
    <name type="common">Bark spider</name>
    <name type="synonym">Caerostris bankana</name>
    <dbReference type="NCBI Taxonomy" id="172846"/>
    <lineage>
        <taxon>Eukaryota</taxon>
        <taxon>Metazoa</taxon>
        <taxon>Ecdysozoa</taxon>
        <taxon>Arthropoda</taxon>
        <taxon>Chelicerata</taxon>
        <taxon>Arachnida</taxon>
        <taxon>Araneae</taxon>
        <taxon>Araneomorphae</taxon>
        <taxon>Entelegynae</taxon>
        <taxon>Araneoidea</taxon>
        <taxon>Araneidae</taxon>
        <taxon>Caerostris</taxon>
    </lineage>
</organism>
<sequence length="79" mass="9842">MFENRGCVFYLFYFQRHPPKRKQCFPFELNWEEGGSRFTQQLRSRFRFPERIVCQIEIDPPDSVRRHARKWACDCRLRK</sequence>
<dbReference type="EMBL" id="BPLR01021217">
    <property type="protein sequence ID" value="GIX87234.1"/>
    <property type="molecule type" value="Genomic_DNA"/>
</dbReference>
<accession>A0AAV4NR27</accession>
<reference evidence="1 2" key="1">
    <citation type="submission" date="2021-06" db="EMBL/GenBank/DDBJ databases">
        <title>Caerostris extrusa draft genome.</title>
        <authorList>
            <person name="Kono N."/>
            <person name="Arakawa K."/>
        </authorList>
    </citation>
    <scope>NUCLEOTIDE SEQUENCE [LARGE SCALE GENOMIC DNA]</scope>
</reference>
<evidence type="ECO:0000313" key="2">
    <source>
        <dbReference type="Proteomes" id="UP001054945"/>
    </source>
</evidence>